<dbReference type="GO" id="GO:0004462">
    <property type="term" value="F:lactoylglutathione lyase activity"/>
    <property type="evidence" value="ECO:0007669"/>
    <property type="project" value="InterPro"/>
</dbReference>
<dbReference type="Pfam" id="PF00903">
    <property type="entry name" value="Glyoxalase"/>
    <property type="match status" value="1"/>
</dbReference>
<dbReference type="EMBL" id="UOFQ01000023">
    <property type="protein sequence ID" value="VAW85433.1"/>
    <property type="molecule type" value="Genomic_DNA"/>
</dbReference>
<dbReference type="Gene3D" id="3.10.180.10">
    <property type="entry name" value="2,3-Dihydroxybiphenyl 1,2-Dioxygenase, domain 1"/>
    <property type="match status" value="1"/>
</dbReference>
<accession>A0A3B0ZB37</accession>
<evidence type="ECO:0000259" key="2">
    <source>
        <dbReference type="PROSITE" id="PS51819"/>
    </source>
</evidence>
<dbReference type="GO" id="GO:0046872">
    <property type="term" value="F:metal ion binding"/>
    <property type="evidence" value="ECO:0007669"/>
    <property type="project" value="UniProtKB-KW"/>
</dbReference>
<dbReference type="AlphaFoldDB" id="A0A3B0ZB37"/>
<sequence>MKINKIDHIGIRVTDFVRTQAFYALLGFAPFREDMNERVVAVSHPCGITLNFLDSADNNYGIKNVLMDIAEKHAGYTHCAFHVDTIEEALKFTKENNIPISEGPVTFGNGKTSLFIRDPDYNVIEFTQDPGT</sequence>
<feature type="domain" description="VOC" evidence="2">
    <location>
        <begin position="5"/>
        <end position="129"/>
    </location>
</feature>
<dbReference type="SUPFAM" id="SSF54593">
    <property type="entry name" value="Glyoxalase/Bleomycin resistance protein/Dihydroxybiphenyl dioxygenase"/>
    <property type="match status" value="1"/>
</dbReference>
<name>A0A3B0ZB37_9ZZZZ</name>
<dbReference type="PROSITE" id="PS51819">
    <property type="entry name" value="VOC"/>
    <property type="match status" value="1"/>
</dbReference>
<dbReference type="InterPro" id="IPR051785">
    <property type="entry name" value="MMCE/EMCE_epimerase"/>
</dbReference>
<dbReference type="GO" id="GO:0046491">
    <property type="term" value="P:L-methylmalonyl-CoA metabolic process"/>
    <property type="evidence" value="ECO:0007669"/>
    <property type="project" value="TreeGrafter"/>
</dbReference>
<evidence type="ECO:0000313" key="3">
    <source>
        <dbReference type="EMBL" id="VAW85433.1"/>
    </source>
</evidence>
<evidence type="ECO:0000256" key="1">
    <source>
        <dbReference type="ARBA" id="ARBA00022723"/>
    </source>
</evidence>
<dbReference type="PROSITE" id="PS00934">
    <property type="entry name" value="GLYOXALASE_I_1"/>
    <property type="match status" value="1"/>
</dbReference>
<dbReference type="InterPro" id="IPR029068">
    <property type="entry name" value="Glyas_Bleomycin-R_OHBP_Dase"/>
</dbReference>
<gene>
    <name evidence="3" type="ORF">MNBD_GAMMA17-1899</name>
</gene>
<dbReference type="CDD" id="cd06587">
    <property type="entry name" value="VOC"/>
    <property type="match status" value="1"/>
</dbReference>
<protein>
    <recommendedName>
        <fullName evidence="2">VOC domain-containing protein</fullName>
    </recommendedName>
</protein>
<keyword evidence="1" id="KW-0479">Metal-binding</keyword>
<dbReference type="PANTHER" id="PTHR43048">
    <property type="entry name" value="METHYLMALONYL-COA EPIMERASE"/>
    <property type="match status" value="1"/>
</dbReference>
<dbReference type="PANTHER" id="PTHR43048:SF3">
    <property type="entry name" value="METHYLMALONYL-COA EPIMERASE, MITOCHONDRIAL"/>
    <property type="match status" value="1"/>
</dbReference>
<dbReference type="InterPro" id="IPR018146">
    <property type="entry name" value="Glyoxalase_1_CS"/>
</dbReference>
<organism evidence="3">
    <name type="scientific">hydrothermal vent metagenome</name>
    <dbReference type="NCBI Taxonomy" id="652676"/>
    <lineage>
        <taxon>unclassified sequences</taxon>
        <taxon>metagenomes</taxon>
        <taxon>ecological metagenomes</taxon>
    </lineage>
</organism>
<dbReference type="InterPro" id="IPR037523">
    <property type="entry name" value="VOC_core"/>
</dbReference>
<dbReference type="InterPro" id="IPR004360">
    <property type="entry name" value="Glyas_Fos-R_dOase_dom"/>
</dbReference>
<dbReference type="GO" id="GO:0004493">
    <property type="term" value="F:methylmalonyl-CoA epimerase activity"/>
    <property type="evidence" value="ECO:0007669"/>
    <property type="project" value="TreeGrafter"/>
</dbReference>
<proteinExistence type="predicted"/>
<reference evidence="3" key="1">
    <citation type="submission" date="2018-06" db="EMBL/GenBank/DDBJ databases">
        <authorList>
            <person name="Zhirakovskaya E."/>
        </authorList>
    </citation>
    <scope>NUCLEOTIDE SEQUENCE</scope>
</reference>